<accession>A0ABP9FDY9</accession>
<dbReference type="Gene3D" id="3.50.30.10">
    <property type="entry name" value="Phosphohistidine domain"/>
    <property type="match status" value="1"/>
</dbReference>
<dbReference type="Pfam" id="PF01326">
    <property type="entry name" value="PPDK_N"/>
    <property type="match status" value="2"/>
</dbReference>
<dbReference type="SUPFAM" id="SSF56059">
    <property type="entry name" value="Glutathione synthetase ATP-binding domain-like"/>
    <property type="match status" value="1"/>
</dbReference>
<gene>
    <name evidence="3" type="ORF">GCM10025789_17090</name>
</gene>
<dbReference type="Pfam" id="PF00391">
    <property type="entry name" value="PEP-utilizers"/>
    <property type="match status" value="1"/>
</dbReference>
<dbReference type="EMBL" id="BAABLV010000026">
    <property type="protein sequence ID" value="GAA4899448.1"/>
    <property type="molecule type" value="Genomic_DNA"/>
</dbReference>
<dbReference type="PANTHER" id="PTHR43615:SF1">
    <property type="entry name" value="PPDK_N DOMAIN-CONTAINING PROTEIN"/>
    <property type="match status" value="1"/>
</dbReference>
<evidence type="ECO:0000259" key="1">
    <source>
        <dbReference type="Pfam" id="PF00391"/>
    </source>
</evidence>
<dbReference type="Gene3D" id="3.30.470.20">
    <property type="entry name" value="ATP-grasp fold, B domain"/>
    <property type="match status" value="2"/>
</dbReference>
<dbReference type="PANTHER" id="PTHR43615">
    <property type="entry name" value="PHOSPHOENOLPYRUVATE SYNTHASE-RELATED"/>
    <property type="match status" value="1"/>
</dbReference>
<dbReference type="InterPro" id="IPR008279">
    <property type="entry name" value="PEP-util_enz_mobile_dom"/>
</dbReference>
<dbReference type="SUPFAM" id="SSF52009">
    <property type="entry name" value="Phosphohistidine domain"/>
    <property type="match status" value="1"/>
</dbReference>
<feature type="domain" description="Pyruvate phosphate dikinase AMP/ATP-binding" evidence="2">
    <location>
        <begin position="220"/>
        <end position="270"/>
    </location>
</feature>
<dbReference type="InterPro" id="IPR051549">
    <property type="entry name" value="PEP_Utilizing_Enz"/>
</dbReference>
<organism evidence="3 4">
    <name type="scientific">Tessaracoccus lubricantis</name>
    <dbReference type="NCBI Taxonomy" id="545543"/>
    <lineage>
        <taxon>Bacteria</taxon>
        <taxon>Bacillati</taxon>
        <taxon>Actinomycetota</taxon>
        <taxon>Actinomycetes</taxon>
        <taxon>Propionibacteriales</taxon>
        <taxon>Propionibacteriaceae</taxon>
        <taxon>Tessaracoccus</taxon>
    </lineage>
</organism>
<dbReference type="Gene3D" id="3.30.1490.20">
    <property type="entry name" value="ATP-grasp fold, A domain"/>
    <property type="match status" value="1"/>
</dbReference>
<evidence type="ECO:0000313" key="3">
    <source>
        <dbReference type="EMBL" id="GAA4899448.1"/>
    </source>
</evidence>
<dbReference type="InterPro" id="IPR036637">
    <property type="entry name" value="Phosphohistidine_dom_sf"/>
</dbReference>
<protein>
    <submittedName>
        <fullName evidence="3">Phosphoenolpyruvate synthase</fullName>
    </submittedName>
</protein>
<dbReference type="RefSeq" id="WP_345581862.1">
    <property type="nucleotide sequence ID" value="NZ_BAABLV010000026.1"/>
</dbReference>
<dbReference type="InterPro" id="IPR002192">
    <property type="entry name" value="PPDK_AMP/ATP-bd"/>
</dbReference>
<proteinExistence type="predicted"/>
<dbReference type="Proteomes" id="UP001501521">
    <property type="component" value="Unassembled WGS sequence"/>
</dbReference>
<feature type="domain" description="Pyruvate phosphate dikinase AMP/ATP-binding" evidence="2">
    <location>
        <begin position="7"/>
        <end position="209"/>
    </location>
</feature>
<name>A0ABP9FDY9_9ACTN</name>
<evidence type="ECO:0000259" key="2">
    <source>
        <dbReference type="Pfam" id="PF01326"/>
    </source>
</evidence>
<comment type="caution">
    <text evidence="3">The sequence shown here is derived from an EMBL/GenBank/DDBJ whole genome shotgun (WGS) entry which is preliminary data.</text>
</comment>
<feature type="domain" description="PEP-utilising enzyme mobile" evidence="1">
    <location>
        <begin position="761"/>
        <end position="831"/>
    </location>
</feature>
<evidence type="ECO:0000313" key="4">
    <source>
        <dbReference type="Proteomes" id="UP001501521"/>
    </source>
</evidence>
<sequence length="837" mass="89542">MEGSLGVGGKGANLIRLRDAAFPVPPFVVLEAREYREFVAAHGLELVIADALVRPPAEASDEIRQAFRQPFPEAQRRRILQAADVVARGPVAVRSSATAEDLPEASFAGQHDSFLDVVGPEALLEAVVECFSSLWTERAISYRTHNGIDHGEVTIAVIVQEMVPAEAAGVLFTADPLTGRRGRVVVEAVHGSAEELVLGTVTPERYEVDDGVLLPSPEPTAEPTLTAYQVVTLASLGKRIEHEFGAPQDIEWTLAGGSFQVVQSRPITTLYPLPEPSPPDALWFSVGAFQGVLNPLTPLGQDVLQVMAAGIPTLVGGHVDYRANPYLRPAGERLWIRLDDVLRTRAGIVIGKMLQMIDPNASATVAALAGEYMPSTRASIRAVRRLLPFIAKVVPGVLRGFRRPESARARVEEPGQRLVDGVAASLEAASGTPARRLAARVEAVREFGRVAFPTMLPVFGPIMVPSVAATIRLRALAAHSGLSDAQSLVLEIMGSLTGNVTARMDRELWDAARAIRDDGESRQSFEGRTAVELAEAYLAGELPAVAQKAVARFLRDYGTRGPAEIDIGAARWAEAPEGVLRTMQGFLSVPEEQSPARLHEAGRLRAASALRRLEDAVGGWRSRQVRFLASRLRGLFGARETPKFAMARCLGLLRRALLDSGEDLVAAGRIERSDDVFFLTLDELGAAFDDTTLRDVVAGRRTNRAREQRRTRVPVVMTGDGRTFYEAPGGGDGELSGSGVSPGTVEGVARVVEDPASSQLQPGEILVCRGTDPAWTPLFLVAGGLVTEVGGLMTHGAVVAREYGLPAVVGVAHATSILTTGSRIRLDGSTGAITMVE</sequence>
<dbReference type="InterPro" id="IPR013815">
    <property type="entry name" value="ATP_grasp_subdomain_1"/>
</dbReference>
<reference evidence="4" key="1">
    <citation type="journal article" date="2019" name="Int. J. Syst. Evol. Microbiol.">
        <title>The Global Catalogue of Microorganisms (GCM) 10K type strain sequencing project: providing services to taxonomists for standard genome sequencing and annotation.</title>
        <authorList>
            <consortium name="The Broad Institute Genomics Platform"/>
            <consortium name="The Broad Institute Genome Sequencing Center for Infectious Disease"/>
            <person name="Wu L."/>
            <person name="Ma J."/>
        </authorList>
    </citation>
    <scope>NUCLEOTIDE SEQUENCE [LARGE SCALE GENOMIC DNA]</scope>
    <source>
        <strain evidence="4">JCM 19125</strain>
    </source>
</reference>
<keyword evidence="4" id="KW-1185">Reference proteome</keyword>